<dbReference type="InterPro" id="IPR023213">
    <property type="entry name" value="CAT-like_dom_sf"/>
</dbReference>
<dbReference type="Gene3D" id="3.30.559.10">
    <property type="entry name" value="Chloramphenicol acetyltransferase-like domain"/>
    <property type="match status" value="2"/>
</dbReference>
<name>A0A4V6AB14_POPAL</name>
<reference evidence="2" key="1">
    <citation type="submission" date="2018-10" db="EMBL/GenBank/DDBJ databases">
        <title>Population genomic analysis revealed the cold adaptation of white poplar.</title>
        <authorList>
            <person name="Liu Y.-J."/>
        </authorList>
    </citation>
    <scope>NUCLEOTIDE SEQUENCE [LARGE SCALE GENOMIC DNA]</scope>
    <source>
        <strain evidence="2">PAL-ZL1</strain>
    </source>
</reference>
<organism evidence="2">
    <name type="scientific">Populus alba</name>
    <name type="common">White poplar</name>
    <dbReference type="NCBI Taxonomy" id="43335"/>
    <lineage>
        <taxon>Eukaryota</taxon>
        <taxon>Viridiplantae</taxon>
        <taxon>Streptophyta</taxon>
        <taxon>Embryophyta</taxon>
        <taxon>Tracheophyta</taxon>
        <taxon>Spermatophyta</taxon>
        <taxon>Magnoliopsida</taxon>
        <taxon>eudicotyledons</taxon>
        <taxon>Gunneridae</taxon>
        <taxon>Pentapetalae</taxon>
        <taxon>rosids</taxon>
        <taxon>fabids</taxon>
        <taxon>Malpighiales</taxon>
        <taxon>Salicaceae</taxon>
        <taxon>Saliceae</taxon>
        <taxon>Populus</taxon>
    </lineage>
</organism>
<dbReference type="PANTHER" id="PTHR31642:SF26">
    <property type="entry name" value="HXXXD-TYPE ACYL-TRANSFERASE FAMILY PROTEIN"/>
    <property type="match status" value="1"/>
</dbReference>
<dbReference type="Pfam" id="PF02458">
    <property type="entry name" value="Transferase"/>
    <property type="match status" value="1"/>
</dbReference>
<dbReference type="STRING" id="43335.A0A4V6AB14"/>
<dbReference type="PANTHER" id="PTHR31642">
    <property type="entry name" value="TRICHOTHECENE 3-O-ACETYLTRANSFERASE"/>
    <property type="match status" value="1"/>
</dbReference>
<comment type="caution">
    <text evidence="2">The sequence shown here is derived from an EMBL/GenBank/DDBJ whole genome shotgun (WGS) entry which is preliminary data.</text>
</comment>
<accession>A0A4V6AB14</accession>
<sequence length="446" mass="49428">MADITYICKRTVVSTKPVQPGKHCSLSVLDRLMEQNHLRSVYYFRTPGGREPGELTKKLRESLSEMLSCFPIVTGRLLKDPEGHWMIKCNDAGVRMVEGRIKGSVEDWLKSVDREKELKLVHWEEMYHKPYFWSTFYVQITEFGEGGLAIGLSCFHLLADPTCAAVFVKAWADVTLTGKMLNPPLFHQLPPRRPGGKNPNHEPHMELINCYKPIADKTNLVSDTKHATIALAFSDPMVRACVANGQAMNALDQSSSPSPFEALAGLFWVCISKLKGAGDGLIDMSICSDMRNVLQLDNGFFGNCMVYNKVNSRSLKEHKLSDVAKAIGEVMAKMDTDGITDLIEWLEHNGYQSPPPMNGCELMCASLEAVDPNLAVFEEGFVPIRMSSYVEPVVGAGHVLVLPSPPCEGPLSRTVMVTLPEDEAARLCEDDLILHFSPTILMGVNN</sequence>
<dbReference type="EMBL" id="RCHU01000217">
    <property type="protein sequence ID" value="TKS11036.1"/>
    <property type="molecule type" value="Genomic_DNA"/>
</dbReference>
<proteinExistence type="inferred from homology"/>
<dbReference type="InterPro" id="IPR050317">
    <property type="entry name" value="Plant_Fungal_Acyltransferase"/>
</dbReference>
<comment type="similarity">
    <text evidence="1">Belongs to the plant acyltransferase family.</text>
</comment>
<evidence type="ECO:0000313" key="2">
    <source>
        <dbReference type="EMBL" id="TKS11036.1"/>
    </source>
</evidence>
<dbReference type="AlphaFoldDB" id="A0A4V6AB14"/>
<gene>
    <name evidence="2" type="ORF">D5086_0000076380</name>
</gene>
<protein>
    <submittedName>
        <fullName evidence="2">Protein ECERIFERUM 26</fullName>
    </submittedName>
</protein>
<evidence type="ECO:0000256" key="1">
    <source>
        <dbReference type="ARBA" id="ARBA00009861"/>
    </source>
</evidence>
<dbReference type="GO" id="GO:0016747">
    <property type="term" value="F:acyltransferase activity, transferring groups other than amino-acyl groups"/>
    <property type="evidence" value="ECO:0007669"/>
    <property type="project" value="TreeGrafter"/>
</dbReference>